<accession>A0A0F9BWI1</accession>
<reference evidence="1" key="1">
    <citation type="journal article" date="2015" name="Nature">
        <title>Complex archaea that bridge the gap between prokaryotes and eukaryotes.</title>
        <authorList>
            <person name="Spang A."/>
            <person name="Saw J.H."/>
            <person name="Jorgensen S.L."/>
            <person name="Zaremba-Niedzwiedzka K."/>
            <person name="Martijn J."/>
            <person name="Lind A.E."/>
            <person name="van Eijk R."/>
            <person name="Schleper C."/>
            <person name="Guy L."/>
            <person name="Ettema T.J."/>
        </authorList>
    </citation>
    <scope>NUCLEOTIDE SEQUENCE</scope>
</reference>
<protein>
    <recommendedName>
        <fullName evidence="2">DNA cytosine methyltransferase</fullName>
    </recommendedName>
</protein>
<feature type="non-terminal residue" evidence="1">
    <location>
        <position position="158"/>
    </location>
</feature>
<evidence type="ECO:0000313" key="1">
    <source>
        <dbReference type="EMBL" id="KKK94794.1"/>
    </source>
</evidence>
<sequence>MNILVACEFSGRVRDAFRAKGHNAWSCDLLQTESEIEAGYHLQGDIHWWLTEELIDFWQWDMLIAFPPCTHLAVSGARWFKDKQVEQEMALDLVRNLLNAEIPRIALENPIGVISTKIRKPAQIIQPWQFGHGETKATCLWLKNLPLLTPTDIVEGRE</sequence>
<dbReference type="AlphaFoldDB" id="A0A0F9BWI1"/>
<evidence type="ECO:0008006" key="2">
    <source>
        <dbReference type="Google" id="ProtNLM"/>
    </source>
</evidence>
<comment type="caution">
    <text evidence="1">The sequence shown here is derived from an EMBL/GenBank/DDBJ whole genome shotgun (WGS) entry which is preliminary data.</text>
</comment>
<gene>
    <name evidence="1" type="ORF">LCGC14_2679290</name>
</gene>
<organism evidence="1">
    <name type="scientific">marine sediment metagenome</name>
    <dbReference type="NCBI Taxonomy" id="412755"/>
    <lineage>
        <taxon>unclassified sequences</taxon>
        <taxon>metagenomes</taxon>
        <taxon>ecological metagenomes</taxon>
    </lineage>
</organism>
<dbReference type="EMBL" id="LAZR01047193">
    <property type="protein sequence ID" value="KKK94794.1"/>
    <property type="molecule type" value="Genomic_DNA"/>
</dbReference>
<name>A0A0F9BWI1_9ZZZZ</name>
<proteinExistence type="predicted"/>